<dbReference type="InterPro" id="IPR036691">
    <property type="entry name" value="Endo/exonu/phosph_ase_sf"/>
</dbReference>
<evidence type="ECO:0000313" key="2">
    <source>
        <dbReference type="EMBL" id="SMP02857.1"/>
    </source>
</evidence>
<dbReference type="Gene3D" id="3.60.10.10">
    <property type="entry name" value="Endonuclease/exonuclease/phosphatase"/>
    <property type="match status" value="1"/>
</dbReference>
<sequence length="321" mass="35442">MATYDVELSRKGPGLMLRDITRDDPQVVAITQVVTHLRPDVLFLQGVDYDADLLGAKALRDQFGKGGLYYPHVFALPPNTGIPTGLDMNGDGRLHTPADAQGYGKFRGASGMVVLSRWPFGDARDFSTLLWRELPEATLPEVNGQPFPSEEAQDIQRLSSKGHWVLPVQHPVKLVTLFLFAAGPPVFDGPEDQNGLRNADEIRLWTHLMNGKLGPMPEPPFVLMGGANLDPEKGEGQHAAIQALLNDPRLQDPLAQAGPTVDWREPTPGDLRVDYVLPGIDLKVTDAGEFWPKPDEPAYELLAKKDIKASRHHMVWVDIDF</sequence>
<name>A0ABY1N8V0_9RHOB</name>
<dbReference type="SUPFAM" id="SSF56219">
    <property type="entry name" value="DNase I-like"/>
    <property type="match status" value="1"/>
</dbReference>
<dbReference type="GO" id="GO:0004519">
    <property type="term" value="F:endonuclease activity"/>
    <property type="evidence" value="ECO:0007669"/>
    <property type="project" value="UniProtKB-KW"/>
</dbReference>
<protein>
    <submittedName>
        <fullName evidence="2">Endonuclease/Exonuclease/phosphatase family protein</fullName>
    </submittedName>
</protein>
<dbReference type="InterPro" id="IPR005135">
    <property type="entry name" value="Endo/exonuclease/phosphatase"/>
</dbReference>
<dbReference type="EMBL" id="FXTY01000001">
    <property type="protein sequence ID" value="SMP02857.1"/>
    <property type="molecule type" value="Genomic_DNA"/>
</dbReference>
<proteinExistence type="predicted"/>
<dbReference type="Pfam" id="PF03372">
    <property type="entry name" value="Exo_endo_phos"/>
    <property type="match status" value="1"/>
</dbReference>
<gene>
    <name evidence="2" type="ORF">SAMN06265373_101328</name>
</gene>
<keyword evidence="3" id="KW-1185">Reference proteome</keyword>
<dbReference type="Proteomes" id="UP001157961">
    <property type="component" value="Unassembled WGS sequence"/>
</dbReference>
<evidence type="ECO:0000259" key="1">
    <source>
        <dbReference type="Pfam" id="PF03372"/>
    </source>
</evidence>
<evidence type="ECO:0000313" key="3">
    <source>
        <dbReference type="Proteomes" id="UP001157961"/>
    </source>
</evidence>
<keyword evidence="2" id="KW-0255">Endonuclease</keyword>
<organism evidence="2 3">
    <name type="scientific">Shimia sagamensis</name>
    <dbReference type="NCBI Taxonomy" id="1566352"/>
    <lineage>
        <taxon>Bacteria</taxon>
        <taxon>Pseudomonadati</taxon>
        <taxon>Pseudomonadota</taxon>
        <taxon>Alphaproteobacteria</taxon>
        <taxon>Rhodobacterales</taxon>
        <taxon>Roseobacteraceae</taxon>
    </lineage>
</organism>
<keyword evidence="2" id="KW-0378">Hydrolase</keyword>
<reference evidence="2 3" key="1">
    <citation type="submission" date="2017-05" db="EMBL/GenBank/DDBJ databases">
        <authorList>
            <person name="Varghese N."/>
            <person name="Submissions S."/>
        </authorList>
    </citation>
    <scope>NUCLEOTIDE SEQUENCE [LARGE SCALE GENOMIC DNA]</scope>
    <source>
        <strain evidence="2 3">DSM 29734</strain>
    </source>
</reference>
<keyword evidence="2" id="KW-0540">Nuclease</keyword>
<accession>A0ABY1N8V0</accession>
<feature type="domain" description="Endonuclease/exonuclease/phosphatase" evidence="1">
    <location>
        <begin position="18"/>
        <end position="310"/>
    </location>
</feature>
<comment type="caution">
    <text evidence="2">The sequence shown here is derived from an EMBL/GenBank/DDBJ whole genome shotgun (WGS) entry which is preliminary data.</text>
</comment>